<dbReference type="HOGENOM" id="CLU_2631571_0_0_7"/>
<proteinExistence type="predicted"/>
<protein>
    <recommendedName>
        <fullName evidence="3">HTH cro/C1-type domain-containing protein</fullName>
    </recommendedName>
</protein>
<organism evidence="1 2">
    <name type="scientific">Entotheonella factor</name>
    <dbReference type="NCBI Taxonomy" id="1429438"/>
    <lineage>
        <taxon>Bacteria</taxon>
        <taxon>Pseudomonadati</taxon>
        <taxon>Nitrospinota/Tectimicrobiota group</taxon>
        <taxon>Candidatus Tectimicrobiota</taxon>
        <taxon>Candidatus Entotheonellia</taxon>
        <taxon>Candidatus Entotheonellales</taxon>
        <taxon>Candidatus Entotheonellaceae</taxon>
        <taxon>Candidatus Entotheonella</taxon>
    </lineage>
</organism>
<gene>
    <name evidence="1" type="ORF">ETSY1_18490</name>
</gene>
<evidence type="ECO:0000313" key="2">
    <source>
        <dbReference type="Proteomes" id="UP000019141"/>
    </source>
</evidence>
<dbReference type="Proteomes" id="UP000019141">
    <property type="component" value="Unassembled WGS sequence"/>
</dbReference>
<dbReference type="EMBL" id="AZHW01000548">
    <property type="protein sequence ID" value="ETW98509.1"/>
    <property type="molecule type" value="Genomic_DNA"/>
</dbReference>
<evidence type="ECO:0000313" key="1">
    <source>
        <dbReference type="EMBL" id="ETW98509.1"/>
    </source>
</evidence>
<name>W4LKR8_ENTF1</name>
<sequence>MLVEAYEGAHYPLDELPTPQAMVDFMIEQHGLSRADLATWLGGKIRVSECFRGIRLLSLKQIEALREHLLWGFPQTF</sequence>
<evidence type="ECO:0008006" key="3">
    <source>
        <dbReference type="Google" id="ProtNLM"/>
    </source>
</evidence>
<reference evidence="1 2" key="1">
    <citation type="journal article" date="2014" name="Nature">
        <title>An environmental bacterial taxon with a large and distinct metabolic repertoire.</title>
        <authorList>
            <person name="Wilson M.C."/>
            <person name="Mori T."/>
            <person name="Ruckert C."/>
            <person name="Uria A.R."/>
            <person name="Helf M.J."/>
            <person name="Takada K."/>
            <person name="Gernert C."/>
            <person name="Steffens U.A."/>
            <person name="Heycke N."/>
            <person name="Schmitt S."/>
            <person name="Rinke C."/>
            <person name="Helfrich E.J."/>
            <person name="Brachmann A.O."/>
            <person name="Gurgui C."/>
            <person name="Wakimoto T."/>
            <person name="Kracht M."/>
            <person name="Crusemann M."/>
            <person name="Hentschel U."/>
            <person name="Abe I."/>
            <person name="Matsunaga S."/>
            <person name="Kalinowski J."/>
            <person name="Takeyama H."/>
            <person name="Piel J."/>
        </authorList>
    </citation>
    <scope>NUCLEOTIDE SEQUENCE [LARGE SCALE GENOMIC DNA]</scope>
    <source>
        <strain evidence="2">TSY1</strain>
    </source>
</reference>
<keyword evidence="2" id="KW-1185">Reference proteome</keyword>
<dbReference type="AlphaFoldDB" id="W4LKR8"/>
<accession>W4LKR8</accession>
<comment type="caution">
    <text evidence="1">The sequence shown here is derived from an EMBL/GenBank/DDBJ whole genome shotgun (WGS) entry which is preliminary data.</text>
</comment>